<dbReference type="Pfam" id="PF07637">
    <property type="entry name" value="PSD5"/>
    <property type="match status" value="1"/>
</dbReference>
<comment type="caution">
    <text evidence="8">The sequence shown here is derived from an EMBL/GenBank/DDBJ whole genome shotgun (WGS) entry which is preliminary data.</text>
</comment>
<dbReference type="Proteomes" id="UP000228987">
    <property type="component" value="Unassembled WGS sequence"/>
</dbReference>
<name>A0A2A5CFD0_9GAMM</name>
<accession>A0A2A5CFD0</accession>
<dbReference type="Pfam" id="PF07635">
    <property type="entry name" value="PSCyt1"/>
    <property type="match status" value="1"/>
</dbReference>
<feature type="domain" description="DUF1585" evidence="2">
    <location>
        <begin position="729"/>
        <end position="802"/>
    </location>
</feature>
<evidence type="ECO:0000313" key="9">
    <source>
        <dbReference type="Proteomes" id="UP000228987"/>
    </source>
</evidence>
<evidence type="ECO:0000259" key="3">
    <source>
        <dbReference type="Pfam" id="PF07626"/>
    </source>
</evidence>
<evidence type="ECO:0008006" key="10">
    <source>
        <dbReference type="Google" id="ProtNLM"/>
    </source>
</evidence>
<evidence type="ECO:0000259" key="5">
    <source>
        <dbReference type="Pfam" id="PF07631"/>
    </source>
</evidence>
<gene>
    <name evidence="8" type="ORF">COA71_06475</name>
</gene>
<dbReference type="Pfam" id="PF07627">
    <property type="entry name" value="PSCyt3"/>
    <property type="match status" value="1"/>
</dbReference>
<dbReference type="InterPro" id="IPR013039">
    <property type="entry name" value="DUF1588"/>
</dbReference>
<feature type="chain" id="PRO_5012856704" description="DUF1592 domain-containing protein" evidence="1">
    <location>
        <begin position="24"/>
        <end position="818"/>
    </location>
</feature>
<evidence type="ECO:0000259" key="6">
    <source>
        <dbReference type="Pfam" id="PF07635"/>
    </source>
</evidence>
<feature type="domain" description="DUF1592" evidence="5">
    <location>
        <begin position="472"/>
        <end position="599"/>
    </location>
</feature>
<dbReference type="EMBL" id="NVWI01000003">
    <property type="protein sequence ID" value="PCJ42228.1"/>
    <property type="molecule type" value="Genomic_DNA"/>
</dbReference>
<organism evidence="8 9">
    <name type="scientific">SAR86 cluster bacterium</name>
    <dbReference type="NCBI Taxonomy" id="2030880"/>
    <lineage>
        <taxon>Bacteria</taxon>
        <taxon>Pseudomonadati</taxon>
        <taxon>Pseudomonadota</taxon>
        <taxon>Gammaproteobacteria</taxon>
        <taxon>SAR86 cluster</taxon>
    </lineage>
</organism>
<dbReference type="AlphaFoldDB" id="A0A2A5CFD0"/>
<dbReference type="InterPro" id="IPR013036">
    <property type="entry name" value="DUF1587"/>
</dbReference>
<evidence type="ECO:0000313" key="8">
    <source>
        <dbReference type="EMBL" id="PCJ42228.1"/>
    </source>
</evidence>
<evidence type="ECO:0000259" key="2">
    <source>
        <dbReference type="Pfam" id="PF07624"/>
    </source>
</evidence>
<dbReference type="InterPro" id="IPR011429">
    <property type="entry name" value="Cyt_c_Planctomycete-type"/>
</dbReference>
<keyword evidence="1" id="KW-0732">Signal</keyword>
<dbReference type="Pfam" id="PF07624">
    <property type="entry name" value="PSD2"/>
    <property type="match status" value="1"/>
</dbReference>
<sequence length="818" mass="90245">MKKITLFALVITGLSLSACNNSAEDAGTIEAQAAAPQLAVQELPPLEDQWNMIYDYCVDCHNETDYTGGLSIEYASPDFVHEEGEVWEKAIKKLSTGQMPPLGEAQPSQEQRQTFIASLEAILDQEARDNPNPGAPVLPRLNRTEYQNSIRDLLALEIDASTMLISDDSAEGFDNMSSALQVSATLLEGYVAASGRVAALAVGNPNMPPDFMVYRTSNDLSQDKHVPGAPIGTVGGLAFDHYFPLDGTYEFTPALSRTVMGEARGIEFPSTLEITIDRVLVHSADFGGDLDTNQGDLGSVGFELAKEIDERFRFTTFMTAGEHHITINFVRKPDTPDAEIWKQYERTAIIGDLMKGPVHLDKVEIRGPFESTGTGTTAAREKIFICEPGALEDEQLACANEILSTLARQAYRRPVTENEVSDLLGFYQIGNEIGGFGKGIETGIRRIISGPEFLFRVETAPADVAEGQPFQISDLELASRLAFFLWSSLPDEELINIAAESRLTAPGALEEQVVRMLADPKAENLTTNFASQWFLLRNLQAILPDPPTYPDYDDNLRQSSILETQMLFQSIIDEDRSILDVINADYTFINESLAKVYDIPGIVGSRMRRVQVEDENRRGVLGHSSILTLTSLGVRTSLVTRGKWFLTNLVGTPPPEPPANVNTDLGRFNDGTPRSLRDLMELHRSDPVCSSCHYMMDTIGIAMENFDGVGRYRTFDGEVLIDPVETLFDGTEIGSPAALRRWLVDRPNIFVGTATEKLMQFALARPLEWYDMPHVRTIVHDAAQNDYKFSSIIMGIVQSVPFQMRANEGSSEAVASAD</sequence>
<feature type="domain" description="DUF1595" evidence="7">
    <location>
        <begin position="398"/>
        <end position="458"/>
    </location>
</feature>
<evidence type="ECO:0000259" key="7">
    <source>
        <dbReference type="Pfam" id="PF07637"/>
    </source>
</evidence>
<dbReference type="InterPro" id="IPR013042">
    <property type="entry name" value="DUF1592"/>
</dbReference>
<feature type="domain" description="Cytochrome C Planctomycete-type" evidence="6">
    <location>
        <begin position="57"/>
        <end position="102"/>
    </location>
</feature>
<dbReference type="InterPro" id="IPR011478">
    <property type="entry name" value="DUF1585"/>
</dbReference>
<dbReference type="Pfam" id="PF07631">
    <property type="entry name" value="PSD4"/>
    <property type="match status" value="1"/>
</dbReference>
<dbReference type="Pfam" id="PF07626">
    <property type="entry name" value="PSD3"/>
    <property type="match status" value="1"/>
</dbReference>
<reference evidence="9" key="1">
    <citation type="submission" date="2017-08" db="EMBL/GenBank/DDBJ databases">
        <title>A dynamic microbial community with high functional redundancy inhabits the cold, oxic subseafloor aquifer.</title>
        <authorList>
            <person name="Tully B.J."/>
            <person name="Wheat C.G."/>
            <person name="Glazer B.T."/>
            <person name="Huber J.A."/>
        </authorList>
    </citation>
    <scope>NUCLEOTIDE SEQUENCE [LARGE SCALE GENOMIC DNA]</scope>
</reference>
<proteinExistence type="predicted"/>
<feature type="domain" description="DUF1587" evidence="3">
    <location>
        <begin position="140"/>
        <end position="202"/>
    </location>
</feature>
<feature type="signal peptide" evidence="1">
    <location>
        <begin position="1"/>
        <end position="23"/>
    </location>
</feature>
<feature type="domain" description="DUF1588" evidence="4">
    <location>
        <begin position="617"/>
        <end position="715"/>
    </location>
</feature>
<evidence type="ECO:0000256" key="1">
    <source>
        <dbReference type="SAM" id="SignalP"/>
    </source>
</evidence>
<evidence type="ECO:0000259" key="4">
    <source>
        <dbReference type="Pfam" id="PF07627"/>
    </source>
</evidence>
<dbReference type="InterPro" id="IPR013043">
    <property type="entry name" value="DUF1595"/>
</dbReference>
<dbReference type="PROSITE" id="PS51257">
    <property type="entry name" value="PROKAR_LIPOPROTEIN"/>
    <property type="match status" value="1"/>
</dbReference>
<protein>
    <recommendedName>
        <fullName evidence="10">DUF1592 domain-containing protein</fullName>
    </recommendedName>
</protein>